<evidence type="ECO:0000259" key="9">
    <source>
        <dbReference type="Pfam" id="PF13638"/>
    </source>
</evidence>
<feature type="compositionally biased region" description="Low complexity" evidence="6">
    <location>
        <begin position="481"/>
        <end position="494"/>
    </location>
</feature>
<feature type="compositionally biased region" description="Basic and acidic residues" evidence="6">
    <location>
        <begin position="427"/>
        <end position="440"/>
    </location>
</feature>
<dbReference type="CDD" id="cd09884">
    <property type="entry name" value="PIN_Smg5-like"/>
    <property type="match status" value="1"/>
</dbReference>
<dbReference type="GO" id="GO:0005697">
    <property type="term" value="C:telomerase holoenzyme complex"/>
    <property type="evidence" value="ECO:0007669"/>
    <property type="project" value="TreeGrafter"/>
</dbReference>
<dbReference type="GO" id="GO:0042162">
    <property type="term" value="F:telomeric DNA binding"/>
    <property type="evidence" value="ECO:0007669"/>
    <property type="project" value="TreeGrafter"/>
</dbReference>
<evidence type="ECO:0000313" key="10">
    <source>
        <dbReference type="EMBL" id="KAK6179448.1"/>
    </source>
</evidence>
<organism evidence="10 11">
    <name type="scientific">Patella caerulea</name>
    <name type="common">Rayed Mediterranean limpet</name>
    <dbReference type="NCBI Taxonomy" id="87958"/>
    <lineage>
        <taxon>Eukaryota</taxon>
        <taxon>Metazoa</taxon>
        <taxon>Spiralia</taxon>
        <taxon>Lophotrochozoa</taxon>
        <taxon>Mollusca</taxon>
        <taxon>Gastropoda</taxon>
        <taxon>Patellogastropoda</taxon>
        <taxon>Patelloidea</taxon>
        <taxon>Patellidae</taxon>
        <taxon>Patella</taxon>
    </lineage>
</organism>
<dbReference type="InterPro" id="IPR019458">
    <property type="entry name" value="Est1-like_N"/>
</dbReference>
<evidence type="ECO:0000256" key="2">
    <source>
        <dbReference type="ARBA" id="ARBA00004496"/>
    </source>
</evidence>
<dbReference type="Gene3D" id="1.25.40.10">
    <property type="entry name" value="Tetratricopeptide repeat domain"/>
    <property type="match status" value="1"/>
</dbReference>
<dbReference type="FunFam" id="1.25.40.10:FF:001076">
    <property type="entry name" value="protein SMG5-like"/>
    <property type="match status" value="1"/>
</dbReference>
<dbReference type="Pfam" id="PF10373">
    <property type="entry name" value="EST1_DNA_bind"/>
    <property type="match status" value="1"/>
</dbReference>
<dbReference type="Proteomes" id="UP001347796">
    <property type="component" value="Unassembled WGS sequence"/>
</dbReference>
<dbReference type="FunFam" id="3.40.50.1010:FF:000033">
    <property type="entry name" value="Blast:Protein SMG5"/>
    <property type="match status" value="1"/>
</dbReference>
<feature type="domain" description="PIN" evidence="9">
    <location>
        <begin position="906"/>
        <end position="980"/>
    </location>
</feature>
<dbReference type="Gene3D" id="3.40.50.1010">
    <property type="entry name" value="5'-nuclease"/>
    <property type="match status" value="1"/>
</dbReference>
<keyword evidence="5" id="KW-0539">Nucleus</keyword>
<dbReference type="Pfam" id="PF13638">
    <property type="entry name" value="PIN_4"/>
    <property type="match status" value="1"/>
</dbReference>
<dbReference type="SUPFAM" id="SSF48452">
    <property type="entry name" value="TPR-like"/>
    <property type="match status" value="1"/>
</dbReference>
<evidence type="ECO:0000313" key="11">
    <source>
        <dbReference type="Proteomes" id="UP001347796"/>
    </source>
</evidence>
<dbReference type="GO" id="GO:0000184">
    <property type="term" value="P:nuclear-transcribed mRNA catabolic process, nonsense-mediated decay"/>
    <property type="evidence" value="ECO:0007669"/>
    <property type="project" value="UniProtKB-KW"/>
</dbReference>
<sequence>MKKSSSAGNETKPDVDKAKKVYKYALDAIRKLDDITKQKKAYRDVFSQESVGLRNKLKEYCERLMFYNPGEYGRKAEEVLWRKVFYDIIQVIKHNRKHLRPHSSLQTAYRSHLASAWGYYQHLLFKLQQEYNLNLAGILDFHIVADSKFAKKSSSPNSKKISQNVQDWALKACHRCLICLGDIARYQQDFDHGVSCSIAERYYYQALILLPEQGMPHNQLGTLSGSRYFNAEAAYHYIRCLSSDKPFEGAVGNLKRLFEKNSKRYEELSDFKNTDLGPEEKRHKDIRRFFIRFVHLLEILHETSKHVENSEMQVCCQDTLQNFDRCMFYEPGVSMSEDNVSLEQLQYLDDDMVFKVVVTCISSIHLLQQNGSRQVAAGIAYLLAIFSHILNHVVIRLQAAFYEKENPNRLLQNSFIDEDSSSGDCDQVERHSGSVDHQIDTDNNILPTTTTHEKTSDTKKKSKGRSRHLRRRRRRKDSDSSEMSDLSEASDLSEGMNEEHFMSDESEDDLVSYFDHDSDSDLSEGMMNSQEIKQDIAGKKEGDNSNHKIDMVNSNINHNNTAWIDSAPDNLAHFSSKLFSASTFLGQNLETSKGSSQFEIDKADYENCKDIIQGKKDVSVPPGFVSSDEAKHVADITHKLANFVIETDTEVSLIPTDTDTGCTLTETETEPAENSSTTSNDDRPEADHQRLHNLLDVIHNEGLLPTVKIMCDWMKCHTHIIDTCAQSSQSLWCRLSVLLNFLPVETDLIQHDQCWLEELKLVLQDIYSQDWKQEFPLKEDFNVSHLPPLVDVHAGMKFTMKTRSALTETQETFLRIACLRQFGHFLSSIESLEFSYKAEEAMFIGPTQVTNEEETEKAAQDRMRDDDRRRNQLMKDMAQLRLQAEVNQLEGSLQSADQPTFPPYLIPDTSVLCNSLASIKQLTQQGRSIVIIPLSVIDSLDYIKKENSGSREAIRWLEIEFKKGNRYIRAQKSSETAPVSNVRMLKKKKRDLWCILELAVCAQYFAQQTGCISGGNLVTVLTSQPFAIDNLSTPIQQVLSTTQQQGVSFENIKEFTTKWKDMFKNKG</sequence>
<evidence type="ECO:0000259" key="8">
    <source>
        <dbReference type="Pfam" id="PF10374"/>
    </source>
</evidence>
<dbReference type="AlphaFoldDB" id="A0AAN8JPP6"/>
<feature type="compositionally biased region" description="Basic residues" evidence="6">
    <location>
        <begin position="460"/>
        <end position="475"/>
    </location>
</feature>
<evidence type="ECO:0000256" key="4">
    <source>
        <dbReference type="ARBA" id="ARBA00023161"/>
    </source>
</evidence>
<feature type="region of interest" description="Disordered" evidence="6">
    <location>
        <begin position="656"/>
        <end position="685"/>
    </location>
</feature>
<evidence type="ECO:0000256" key="1">
    <source>
        <dbReference type="ARBA" id="ARBA00004123"/>
    </source>
</evidence>
<protein>
    <recommendedName>
        <fullName evidence="12">PIN domain-containing protein</fullName>
    </recommendedName>
</protein>
<keyword evidence="11" id="KW-1185">Reference proteome</keyword>
<dbReference type="InterPro" id="IPR011990">
    <property type="entry name" value="TPR-like_helical_dom_sf"/>
</dbReference>
<dbReference type="EMBL" id="JAZGQO010000008">
    <property type="protein sequence ID" value="KAK6179448.1"/>
    <property type="molecule type" value="Genomic_DNA"/>
</dbReference>
<proteinExistence type="predicted"/>
<feature type="region of interest" description="Disordered" evidence="6">
    <location>
        <begin position="418"/>
        <end position="505"/>
    </location>
</feature>
<dbReference type="Pfam" id="PF10374">
    <property type="entry name" value="EST1"/>
    <property type="match status" value="1"/>
</dbReference>
<name>A0AAN8JPP6_PATCE</name>
<dbReference type="PANTHER" id="PTHR15696:SF7">
    <property type="entry name" value="NONSENSE-MEDIATED MRNA DECAY FACTOR"/>
    <property type="match status" value="1"/>
</dbReference>
<comment type="subcellular location">
    <subcellularLocation>
        <location evidence="2">Cytoplasm</location>
    </subcellularLocation>
    <subcellularLocation>
        <location evidence="1">Nucleus</location>
    </subcellularLocation>
</comment>
<dbReference type="PANTHER" id="PTHR15696">
    <property type="entry name" value="SMG-7 SUPPRESSOR WITH MORPHOLOGICAL EFFECT ON GENITALIA PROTEIN 7"/>
    <property type="match status" value="1"/>
</dbReference>
<evidence type="ECO:0000256" key="3">
    <source>
        <dbReference type="ARBA" id="ARBA00022490"/>
    </source>
</evidence>
<keyword evidence="3" id="KW-0963">Cytoplasm</keyword>
<comment type="caution">
    <text evidence="10">The sequence shown here is derived from an EMBL/GenBank/DDBJ whole genome shotgun (WGS) entry which is preliminary data.</text>
</comment>
<keyword evidence="4" id="KW-0866">Nonsense-mediated mRNA decay</keyword>
<feature type="domain" description="Telomerase activating protein Est1-like N-terminal" evidence="8">
    <location>
        <begin position="75"/>
        <end position="190"/>
    </location>
</feature>
<dbReference type="InterPro" id="IPR018834">
    <property type="entry name" value="DNA/RNA-bd_Est1-type"/>
</dbReference>
<evidence type="ECO:0008006" key="12">
    <source>
        <dbReference type="Google" id="ProtNLM"/>
    </source>
</evidence>
<evidence type="ECO:0000256" key="5">
    <source>
        <dbReference type="ARBA" id="ARBA00023242"/>
    </source>
</evidence>
<evidence type="ECO:0000259" key="7">
    <source>
        <dbReference type="Pfam" id="PF10373"/>
    </source>
</evidence>
<feature type="compositionally biased region" description="Low complexity" evidence="6">
    <location>
        <begin position="656"/>
        <end position="666"/>
    </location>
</feature>
<gene>
    <name evidence="10" type="ORF">SNE40_011808</name>
</gene>
<dbReference type="InterPro" id="IPR002716">
    <property type="entry name" value="PIN_dom"/>
</dbReference>
<feature type="domain" description="DNA/RNA-binding" evidence="7">
    <location>
        <begin position="199"/>
        <end position="395"/>
    </location>
</feature>
<reference evidence="10 11" key="1">
    <citation type="submission" date="2024-01" db="EMBL/GenBank/DDBJ databases">
        <title>The genome of the rayed Mediterranean limpet Patella caerulea (Linnaeus, 1758).</title>
        <authorList>
            <person name="Anh-Thu Weber A."/>
            <person name="Halstead-Nussloch G."/>
        </authorList>
    </citation>
    <scope>NUCLEOTIDE SEQUENCE [LARGE SCALE GENOMIC DNA]</scope>
    <source>
        <strain evidence="10">AATW-2023a</strain>
        <tissue evidence="10">Whole specimen</tissue>
    </source>
</reference>
<dbReference type="GO" id="GO:0005737">
    <property type="term" value="C:cytoplasm"/>
    <property type="evidence" value="ECO:0007669"/>
    <property type="project" value="UniProtKB-SubCell"/>
</dbReference>
<evidence type="ECO:0000256" key="6">
    <source>
        <dbReference type="SAM" id="MobiDB-lite"/>
    </source>
</evidence>
<dbReference type="InterPro" id="IPR045153">
    <property type="entry name" value="Est1/Ebs1-like"/>
</dbReference>
<accession>A0AAN8JPP6</accession>
<dbReference type="GO" id="GO:0070034">
    <property type="term" value="F:telomerase RNA binding"/>
    <property type="evidence" value="ECO:0007669"/>
    <property type="project" value="TreeGrafter"/>
</dbReference>